<keyword evidence="3" id="KW-1185">Reference proteome</keyword>
<protein>
    <submittedName>
        <fullName evidence="2">Uncharacterized protein</fullName>
    </submittedName>
</protein>
<accession>A0A7W7NWF2</accession>
<name>A0A7W7NWF2_9SPHN</name>
<dbReference type="Gene3D" id="1.10.443.10">
    <property type="entry name" value="Intergrase catalytic core"/>
    <property type="match status" value="1"/>
</dbReference>
<dbReference type="GO" id="GO:0006310">
    <property type="term" value="P:DNA recombination"/>
    <property type="evidence" value="ECO:0007669"/>
    <property type="project" value="UniProtKB-KW"/>
</dbReference>
<comment type="caution">
    <text evidence="2">The sequence shown here is derived from an EMBL/GenBank/DDBJ whole genome shotgun (WGS) entry which is preliminary data.</text>
</comment>
<dbReference type="SUPFAM" id="SSF56349">
    <property type="entry name" value="DNA breaking-rejoining enzymes"/>
    <property type="match status" value="1"/>
</dbReference>
<reference evidence="2 3" key="1">
    <citation type="submission" date="2020-08" db="EMBL/GenBank/DDBJ databases">
        <title>Functional genomics of gut bacteria from endangered species of beetles.</title>
        <authorList>
            <person name="Carlos-Shanley C."/>
        </authorList>
    </citation>
    <scope>NUCLEOTIDE SEQUENCE [LARGE SCALE GENOMIC DNA]</scope>
    <source>
        <strain evidence="2 3">S00245</strain>
    </source>
</reference>
<proteinExistence type="predicted"/>
<organism evidence="2 3">
    <name type="scientific">Novosphingobium chloroacetimidivorans</name>
    <dbReference type="NCBI Taxonomy" id="1428314"/>
    <lineage>
        <taxon>Bacteria</taxon>
        <taxon>Pseudomonadati</taxon>
        <taxon>Pseudomonadota</taxon>
        <taxon>Alphaproteobacteria</taxon>
        <taxon>Sphingomonadales</taxon>
        <taxon>Sphingomonadaceae</taxon>
        <taxon>Novosphingobium</taxon>
    </lineage>
</organism>
<evidence type="ECO:0000313" key="3">
    <source>
        <dbReference type="Proteomes" id="UP000555448"/>
    </source>
</evidence>
<evidence type="ECO:0000313" key="2">
    <source>
        <dbReference type="EMBL" id="MBB4859266.1"/>
    </source>
</evidence>
<evidence type="ECO:0000256" key="1">
    <source>
        <dbReference type="ARBA" id="ARBA00023172"/>
    </source>
</evidence>
<dbReference type="GO" id="GO:0003677">
    <property type="term" value="F:DNA binding"/>
    <property type="evidence" value="ECO:0007669"/>
    <property type="project" value="InterPro"/>
</dbReference>
<dbReference type="RefSeq" id="WP_246381692.1">
    <property type="nucleotide sequence ID" value="NZ_JACHLR010000010.1"/>
</dbReference>
<keyword evidence="1" id="KW-0233">DNA recombination</keyword>
<dbReference type="EMBL" id="JACHLR010000010">
    <property type="protein sequence ID" value="MBB4859266.1"/>
    <property type="molecule type" value="Genomic_DNA"/>
</dbReference>
<gene>
    <name evidence="2" type="ORF">HNO88_002595</name>
</gene>
<dbReference type="AlphaFoldDB" id="A0A7W7NWF2"/>
<dbReference type="Proteomes" id="UP000555448">
    <property type="component" value="Unassembled WGS sequence"/>
</dbReference>
<dbReference type="InterPro" id="IPR011010">
    <property type="entry name" value="DNA_brk_join_enz"/>
</dbReference>
<dbReference type="GO" id="GO:0015074">
    <property type="term" value="P:DNA integration"/>
    <property type="evidence" value="ECO:0007669"/>
    <property type="project" value="InterPro"/>
</dbReference>
<dbReference type="InterPro" id="IPR013762">
    <property type="entry name" value="Integrase-like_cat_sf"/>
</dbReference>
<sequence length="67" mass="7178">MRAIGMAGAFRRSELAAITVGRVSKDSRGLLVPIGSSKTDQEGKAHTVAMLDGRRLEPVRHYQAGLS</sequence>